<dbReference type="InterPro" id="IPR002156">
    <property type="entry name" value="RNaseH_domain"/>
</dbReference>
<dbReference type="GO" id="GO:0004523">
    <property type="term" value="F:RNA-DNA hybrid ribonuclease activity"/>
    <property type="evidence" value="ECO:0007669"/>
    <property type="project" value="UniProtKB-EC"/>
</dbReference>
<reference evidence="9" key="1">
    <citation type="submission" date="2015-07" db="EMBL/GenBank/DDBJ databases">
        <title>Adaptation to a free-living lifestyle via gene acquisitions in the diplomonad Trepomonas sp. PC1.</title>
        <authorList>
            <person name="Xu F."/>
            <person name="Jerlstrom-Hultqvist J."/>
            <person name="Kolisko M."/>
            <person name="Simpson A.G.B."/>
            <person name="Roger A.J."/>
            <person name="Svard S.G."/>
            <person name="Andersson J.O."/>
        </authorList>
    </citation>
    <scope>NUCLEOTIDE SEQUENCE</scope>
    <source>
        <strain evidence="9">PC1</strain>
    </source>
</reference>
<dbReference type="InterPro" id="IPR050092">
    <property type="entry name" value="RNase_H"/>
</dbReference>
<evidence type="ECO:0000256" key="4">
    <source>
        <dbReference type="ARBA" id="ARBA00022722"/>
    </source>
</evidence>
<dbReference type="GO" id="GO:0003676">
    <property type="term" value="F:nucleic acid binding"/>
    <property type="evidence" value="ECO:0007669"/>
    <property type="project" value="InterPro"/>
</dbReference>
<evidence type="ECO:0000313" key="9">
    <source>
        <dbReference type="EMBL" id="JAP91970.1"/>
    </source>
</evidence>
<organism evidence="9">
    <name type="scientific">Trepomonas sp. PC1</name>
    <dbReference type="NCBI Taxonomy" id="1076344"/>
    <lineage>
        <taxon>Eukaryota</taxon>
        <taxon>Metamonada</taxon>
        <taxon>Diplomonadida</taxon>
        <taxon>Hexamitidae</taxon>
        <taxon>Hexamitinae</taxon>
        <taxon>Trepomonas</taxon>
    </lineage>
</organism>
<keyword evidence="4" id="KW-0540">Nuclease</keyword>
<protein>
    <recommendedName>
        <fullName evidence="3">ribonuclease H</fullName>
        <ecNumber evidence="3">3.1.26.4</ecNumber>
    </recommendedName>
</protein>
<dbReference type="AlphaFoldDB" id="A0A146K4Y3"/>
<evidence type="ECO:0000256" key="1">
    <source>
        <dbReference type="ARBA" id="ARBA00000077"/>
    </source>
</evidence>
<gene>
    <name evidence="9" type="ORF">TPC1_16239</name>
</gene>
<dbReference type="GO" id="GO:0043137">
    <property type="term" value="P:DNA replication, removal of RNA primer"/>
    <property type="evidence" value="ECO:0007669"/>
    <property type="project" value="TreeGrafter"/>
</dbReference>
<evidence type="ECO:0000256" key="7">
    <source>
        <dbReference type="ARBA" id="ARBA00022801"/>
    </source>
</evidence>
<accession>A0A146K4Y3</accession>
<feature type="non-terminal residue" evidence="9">
    <location>
        <position position="225"/>
    </location>
</feature>
<feature type="domain" description="RNase H type-1" evidence="8">
    <location>
        <begin position="80"/>
        <end position="220"/>
    </location>
</feature>
<comment type="catalytic activity">
    <reaction evidence="1">
        <text>Endonucleolytic cleavage to 5'-phosphomonoester.</text>
        <dbReference type="EC" id="3.1.26.4"/>
    </reaction>
</comment>
<evidence type="ECO:0000256" key="5">
    <source>
        <dbReference type="ARBA" id="ARBA00022723"/>
    </source>
</evidence>
<keyword evidence="7" id="KW-0378">Hydrolase</keyword>
<dbReference type="GO" id="GO:0046872">
    <property type="term" value="F:metal ion binding"/>
    <property type="evidence" value="ECO:0007669"/>
    <property type="project" value="UniProtKB-KW"/>
</dbReference>
<dbReference type="InterPro" id="IPR036397">
    <property type="entry name" value="RNaseH_sf"/>
</dbReference>
<sequence>NYYGSTFVLEQSQSQNQKFKITRQTITIVDQIFQGVAQKNKNMNLLQKFQLTTSYETDRMISYLESFKFFSMPKEISSKELVGKIFYTDGGANPSSGGPGGFGCVLVDGNIVETYSYGFQKTTNNRMELLAIQCALQNSIGAITIASDSQYSINCFTKWCDAWVKQKKFSNQKDKLKNVDLIATICIELLNRNVKFIKVKGHSKQTGNDAADKATWLFRGQGPQF</sequence>
<name>A0A146K4Y3_9EUKA</name>
<evidence type="ECO:0000259" key="8">
    <source>
        <dbReference type="PROSITE" id="PS50879"/>
    </source>
</evidence>
<dbReference type="PROSITE" id="PS50879">
    <property type="entry name" value="RNASE_H_1"/>
    <property type="match status" value="1"/>
</dbReference>
<dbReference type="EMBL" id="GDID01004636">
    <property type="protein sequence ID" value="JAP91970.1"/>
    <property type="molecule type" value="Transcribed_RNA"/>
</dbReference>
<dbReference type="Pfam" id="PF00075">
    <property type="entry name" value="RNase_H"/>
    <property type="match status" value="1"/>
</dbReference>
<comment type="similarity">
    <text evidence="2">Belongs to the RNase H family.</text>
</comment>
<dbReference type="EC" id="3.1.26.4" evidence="3"/>
<feature type="non-terminal residue" evidence="9">
    <location>
        <position position="1"/>
    </location>
</feature>
<dbReference type="PANTHER" id="PTHR10642:SF26">
    <property type="entry name" value="RIBONUCLEASE H1"/>
    <property type="match status" value="1"/>
</dbReference>
<dbReference type="SUPFAM" id="SSF53098">
    <property type="entry name" value="Ribonuclease H-like"/>
    <property type="match status" value="1"/>
</dbReference>
<dbReference type="Gene3D" id="3.30.420.10">
    <property type="entry name" value="Ribonuclease H-like superfamily/Ribonuclease H"/>
    <property type="match status" value="1"/>
</dbReference>
<evidence type="ECO:0000256" key="3">
    <source>
        <dbReference type="ARBA" id="ARBA00012180"/>
    </source>
</evidence>
<dbReference type="PANTHER" id="PTHR10642">
    <property type="entry name" value="RIBONUCLEASE H1"/>
    <property type="match status" value="1"/>
</dbReference>
<dbReference type="InterPro" id="IPR012337">
    <property type="entry name" value="RNaseH-like_sf"/>
</dbReference>
<keyword evidence="6" id="KW-0255">Endonuclease</keyword>
<evidence type="ECO:0000256" key="2">
    <source>
        <dbReference type="ARBA" id="ARBA00005300"/>
    </source>
</evidence>
<keyword evidence="5" id="KW-0479">Metal-binding</keyword>
<evidence type="ECO:0000256" key="6">
    <source>
        <dbReference type="ARBA" id="ARBA00022759"/>
    </source>
</evidence>
<proteinExistence type="inferred from homology"/>